<evidence type="ECO:0000313" key="2">
    <source>
        <dbReference type="Proteomes" id="UP000031668"/>
    </source>
</evidence>
<dbReference type="Gene3D" id="3.40.50.150">
    <property type="entry name" value="Vaccinia Virus protein VP39"/>
    <property type="match status" value="1"/>
</dbReference>
<name>A0A0C2ILD2_THEKT</name>
<sequence length="144" mass="16234">MRQLTITDEDISLSIQIPEYIWPSSPILACYVLKKRHKFVHRKLSAGTALPAIVAAKLGALVTVSEKDDFSLLRSTESIKINDVHGIETMILKWGAFEHASTLYESRYMTSFTCNKKKSKLSIHEIVYNEALVFTEDISLAMAN</sequence>
<organism evidence="1 2">
    <name type="scientific">Thelohanellus kitauei</name>
    <name type="common">Myxosporean</name>
    <dbReference type="NCBI Taxonomy" id="669202"/>
    <lineage>
        <taxon>Eukaryota</taxon>
        <taxon>Metazoa</taxon>
        <taxon>Cnidaria</taxon>
        <taxon>Myxozoa</taxon>
        <taxon>Myxosporea</taxon>
        <taxon>Bivalvulida</taxon>
        <taxon>Platysporina</taxon>
        <taxon>Myxobolidae</taxon>
        <taxon>Thelohanellus</taxon>
    </lineage>
</organism>
<protein>
    <submittedName>
        <fullName evidence="1">Uncharacterized protein</fullName>
    </submittedName>
</protein>
<evidence type="ECO:0000313" key="1">
    <source>
        <dbReference type="EMBL" id="KII66239.1"/>
    </source>
</evidence>
<keyword evidence="2" id="KW-1185">Reference proteome</keyword>
<dbReference type="OrthoDB" id="407325at2759"/>
<dbReference type="Proteomes" id="UP000031668">
    <property type="component" value="Unassembled WGS sequence"/>
</dbReference>
<dbReference type="AlphaFoldDB" id="A0A0C2ILD2"/>
<comment type="caution">
    <text evidence="1">The sequence shown here is derived from an EMBL/GenBank/DDBJ whole genome shotgun (WGS) entry which is preliminary data.</text>
</comment>
<dbReference type="InterPro" id="IPR029063">
    <property type="entry name" value="SAM-dependent_MTases_sf"/>
</dbReference>
<dbReference type="EMBL" id="JWZT01003589">
    <property type="protein sequence ID" value="KII66239.1"/>
    <property type="molecule type" value="Genomic_DNA"/>
</dbReference>
<gene>
    <name evidence="1" type="ORF">RF11_02437</name>
</gene>
<reference evidence="1 2" key="1">
    <citation type="journal article" date="2014" name="Genome Biol. Evol.">
        <title>The genome of the myxosporean Thelohanellus kitauei shows adaptations to nutrient acquisition within its fish host.</title>
        <authorList>
            <person name="Yang Y."/>
            <person name="Xiong J."/>
            <person name="Zhou Z."/>
            <person name="Huo F."/>
            <person name="Miao W."/>
            <person name="Ran C."/>
            <person name="Liu Y."/>
            <person name="Zhang J."/>
            <person name="Feng J."/>
            <person name="Wang M."/>
            <person name="Wang M."/>
            <person name="Wang L."/>
            <person name="Yao B."/>
        </authorList>
    </citation>
    <scope>NUCLEOTIDE SEQUENCE [LARGE SCALE GENOMIC DNA]</scope>
    <source>
        <strain evidence="1">Wuqing</strain>
    </source>
</reference>
<accession>A0A0C2ILD2</accession>
<proteinExistence type="predicted"/>